<dbReference type="Proteomes" id="UP000238164">
    <property type="component" value="Chromosome 1"/>
</dbReference>
<evidence type="ECO:0008006" key="6">
    <source>
        <dbReference type="Google" id="ProtNLM"/>
    </source>
</evidence>
<feature type="signal peptide" evidence="3">
    <location>
        <begin position="1"/>
        <end position="24"/>
    </location>
</feature>
<name>A0A2N9JHU4_9ACTN</name>
<reference evidence="4 5" key="1">
    <citation type="submission" date="2018-02" db="EMBL/GenBank/DDBJ databases">
        <authorList>
            <person name="Cohen D.B."/>
            <person name="Kent A.D."/>
        </authorList>
    </citation>
    <scope>NUCLEOTIDE SEQUENCE [LARGE SCALE GENOMIC DNA]</scope>
    <source>
        <strain evidence="4">1</strain>
    </source>
</reference>
<keyword evidence="2" id="KW-0472">Membrane</keyword>
<evidence type="ECO:0000256" key="1">
    <source>
        <dbReference type="SAM" id="MobiDB-lite"/>
    </source>
</evidence>
<protein>
    <recommendedName>
        <fullName evidence="6">Carboxypeptidase regulatory-like domain-containing protein</fullName>
    </recommendedName>
</protein>
<keyword evidence="3" id="KW-0732">Signal</keyword>
<feature type="transmembrane region" description="Helical" evidence="2">
    <location>
        <begin position="176"/>
        <end position="197"/>
    </location>
</feature>
<keyword evidence="2" id="KW-0812">Transmembrane</keyword>
<accession>A0A2N9JHU4</accession>
<dbReference type="RefSeq" id="WP_105186344.1">
    <property type="nucleotide sequence ID" value="NZ_BAAAGO010000031.1"/>
</dbReference>
<keyword evidence="2" id="KW-1133">Transmembrane helix</keyword>
<evidence type="ECO:0000256" key="2">
    <source>
        <dbReference type="SAM" id="Phobius"/>
    </source>
</evidence>
<dbReference type="EMBL" id="LT985188">
    <property type="protein sequence ID" value="SPD87654.1"/>
    <property type="molecule type" value="Genomic_DNA"/>
</dbReference>
<sequence length="203" mass="20209">MRRVIVLLSLLTVAVLLGVSTAQAAPAQRGPQPATIRAKTATDTGAPGALVPVAGTLRDAKQRPLTGALVMVAVAGAPQADELQSLTGSGGAFEVYVPLPDAMPTSGTVELVVSFQGSADAAAASLTLPVRVESGQQGVAAGLQQPAGPAPAATLPSDQGGRNGLPTSGSPLIDQLIVVASGLLGVMVVLFGIGAVLRRRRRG</sequence>
<dbReference type="AlphaFoldDB" id="A0A2N9JHU4"/>
<evidence type="ECO:0000256" key="3">
    <source>
        <dbReference type="SAM" id="SignalP"/>
    </source>
</evidence>
<gene>
    <name evidence="4" type="ORF">MPLG2_2624</name>
</gene>
<organism evidence="4 5">
    <name type="scientific">Micropruina glycogenica</name>
    <dbReference type="NCBI Taxonomy" id="75385"/>
    <lineage>
        <taxon>Bacteria</taxon>
        <taxon>Bacillati</taxon>
        <taxon>Actinomycetota</taxon>
        <taxon>Actinomycetes</taxon>
        <taxon>Propionibacteriales</taxon>
        <taxon>Nocardioidaceae</taxon>
        <taxon>Micropruina</taxon>
    </lineage>
</organism>
<proteinExistence type="predicted"/>
<feature type="compositionally biased region" description="Low complexity" evidence="1">
    <location>
        <begin position="139"/>
        <end position="156"/>
    </location>
</feature>
<evidence type="ECO:0000313" key="5">
    <source>
        <dbReference type="Proteomes" id="UP000238164"/>
    </source>
</evidence>
<keyword evidence="5" id="KW-1185">Reference proteome</keyword>
<evidence type="ECO:0000313" key="4">
    <source>
        <dbReference type="EMBL" id="SPD87654.1"/>
    </source>
</evidence>
<feature type="region of interest" description="Disordered" evidence="1">
    <location>
        <begin position="139"/>
        <end position="166"/>
    </location>
</feature>
<dbReference type="KEGG" id="mgg:MPLG2_2624"/>
<feature type="chain" id="PRO_5014951711" description="Carboxypeptidase regulatory-like domain-containing protein" evidence="3">
    <location>
        <begin position="25"/>
        <end position="203"/>
    </location>
</feature>